<protein>
    <submittedName>
        <fullName evidence="2">Uncharacterized protein</fullName>
    </submittedName>
</protein>
<dbReference type="GeneID" id="39586403"/>
<dbReference type="Proteomes" id="UP000279236">
    <property type="component" value="Unassembled WGS sequence"/>
</dbReference>
<reference evidence="2 3" key="1">
    <citation type="submission" date="2018-11" db="EMBL/GenBank/DDBJ databases">
        <title>Genome sequence of Apiotrichum porosum DSM 27194.</title>
        <authorList>
            <person name="Aliyu H."/>
            <person name="Gorte O."/>
            <person name="Ochsenreither K."/>
        </authorList>
    </citation>
    <scope>NUCLEOTIDE SEQUENCE [LARGE SCALE GENOMIC DNA]</scope>
    <source>
        <strain evidence="2 3">DSM 27194</strain>
    </source>
</reference>
<feature type="compositionally biased region" description="Polar residues" evidence="1">
    <location>
        <begin position="52"/>
        <end position="68"/>
    </location>
</feature>
<dbReference type="AlphaFoldDB" id="A0A427XJL3"/>
<feature type="region of interest" description="Disordered" evidence="1">
    <location>
        <begin position="1"/>
        <end position="79"/>
    </location>
</feature>
<evidence type="ECO:0000256" key="1">
    <source>
        <dbReference type="SAM" id="MobiDB-lite"/>
    </source>
</evidence>
<feature type="compositionally biased region" description="Basic residues" evidence="1">
    <location>
        <begin position="12"/>
        <end position="31"/>
    </location>
</feature>
<evidence type="ECO:0000313" key="3">
    <source>
        <dbReference type="Proteomes" id="UP000279236"/>
    </source>
</evidence>
<organism evidence="2 3">
    <name type="scientific">Apiotrichum porosum</name>
    <dbReference type="NCBI Taxonomy" id="105984"/>
    <lineage>
        <taxon>Eukaryota</taxon>
        <taxon>Fungi</taxon>
        <taxon>Dikarya</taxon>
        <taxon>Basidiomycota</taxon>
        <taxon>Agaricomycotina</taxon>
        <taxon>Tremellomycetes</taxon>
        <taxon>Trichosporonales</taxon>
        <taxon>Trichosporonaceae</taxon>
        <taxon>Apiotrichum</taxon>
    </lineage>
</organism>
<dbReference type="EMBL" id="RSCE01000011">
    <property type="protein sequence ID" value="RSH78937.1"/>
    <property type="molecule type" value="Genomic_DNA"/>
</dbReference>
<proteinExistence type="predicted"/>
<dbReference type="RefSeq" id="XP_028474084.1">
    <property type="nucleotide sequence ID" value="XM_028617621.1"/>
</dbReference>
<comment type="caution">
    <text evidence="2">The sequence shown here is derived from an EMBL/GenBank/DDBJ whole genome shotgun (WGS) entry which is preliminary data.</text>
</comment>
<gene>
    <name evidence="2" type="ORF">EHS24_001860</name>
</gene>
<name>A0A427XJL3_9TREE</name>
<accession>A0A427XJL3</accession>
<keyword evidence="3" id="KW-1185">Reference proteome</keyword>
<evidence type="ECO:0000313" key="2">
    <source>
        <dbReference type="EMBL" id="RSH78937.1"/>
    </source>
</evidence>
<sequence>MPSSGDDDNRPRRPGKKSKKKPKTRTKTKTKTKGDVSHSPVSNIDPGAAASGNESKNNGGEINPNAKSESSHDLPAHPANVIDYQGFPHIIDLILQNPQTWPVMRRTCKALRDRLLYRHVVVTLVPVRLRGYYDNQVAVKNVPRTITVTDQATGFQILPFHPEFGEDRIEVIRLFYDKESFTHRVQTTEDEHNLPVGVVFPFNLHSSWFRGHINCDIMSTPVCCANTLVTNIYYAAEIGPIFGPVCPGLFRHQQDLEFVCVFHSADEAHRVDLDHPCEILFNRSPDDWWDLLAQQVFFQIHYAIWYREDDYSTHITFVDFPPSDDSSDTPSRVDFFKLVTDHVTGWDYNCTDTTDDEETDEVVDVLKKATFLTMSEYQDKVGLDMFRLQTIPW</sequence>